<proteinExistence type="inferred from homology"/>
<dbReference type="PIRSF" id="PIRSF000138">
    <property type="entry name" value="Al-hdrx_acd_dh"/>
    <property type="match status" value="1"/>
</dbReference>
<comment type="cofactor">
    <cofactor evidence="1">
        <name>FMN</name>
        <dbReference type="ChEBI" id="CHEBI:58210"/>
    </cofactor>
</comment>
<dbReference type="GO" id="GO:0010181">
    <property type="term" value="F:FMN binding"/>
    <property type="evidence" value="ECO:0007669"/>
    <property type="project" value="InterPro"/>
</dbReference>
<dbReference type="InterPro" id="IPR012133">
    <property type="entry name" value="Alpha-hydoxy_acid_DH_FMN"/>
</dbReference>
<evidence type="ECO:0000313" key="9">
    <source>
        <dbReference type="EMBL" id="PYD77679.1"/>
    </source>
</evidence>
<feature type="binding site" evidence="7">
    <location>
        <position position="280"/>
    </location>
    <ligand>
        <name>glyoxylate</name>
        <dbReference type="ChEBI" id="CHEBI:36655"/>
    </ligand>
</feature>
<organism evidence="9 10">
    <name type="scientific">Komagataeibacter sucrofermentans</name>
    <dbReference type="NCBI Taxonomy" id="1053551"/>
    <lineage>
        <taxon>Bacteria</taxon>
        <taxon>Pseudomonadati</taxon>
        <taxon>Pseudomonadota</taxon>
        <taxon>Alphaproteobacteria</taxon>
        <taxon>Acetobacterales</taxon>
        <taxon>Acetobacteraceae</taxon>
        <taxon>Komagataeibacter</taxon>
    </lineage>
</organism>
<evidence type="ECO:0000256" key="4">
    <source>
        <dbReference type="ARBA" id="ARBA00023002"/>
    </source>
</evidence>
<keyword evidence="3 7" id="KW-0288">FMN</keyword>
<feature type="binding site" evidence="7">
    <location>
        <position position="278"/>
    </location>
    <ligand>
        <name>FMN</name>
        <dbReference type="ChEBI" id="CHEBI:58210"/>
    </ligand>
</feature>
<dbReference type="InterPro" id="IPR013785">
    <property type="entry name" value="Aldolase_TIM"/>
</dbReference>
<feature type="binding site" evidence="7">
    <location>
        <position position="157"/>
    </location>
    <ligand>
        <name>FMN</name>
        <dbReference type="ChEBI" id="CHEBI:58210"/>
    </ligand>
</feature>
<feature type="binding site" evidence="7">
    <location>
        <begin position="334"/>
        <end position="335"/>
    </location>
    <ligand>
        <name>FMN</name>
        <dbReference type="ChEBI" id="CHEBI:58210"/>
    </ligand>
</feature>
<evidence type="ECO:0000256" key="2">
    <source>
        <dbReference type="ARBA" id="ARBA00022630"/>
    </source>
</evidence>
<evidence type="ECO:0000256" key="7">
    <source>
        <dbReference type="PIRSR" id="PIRSR000138-2"/>
    </source>
</evidence>
<protein>
    <submittedName>
        <fullName evidence="9">Alpha-hydroxy-acid oxidizing enzyme</fullName>
    </submittedName>
</protein>
<feature type="domain" description="FMN hydroxy acid dehydrogenase" evidence="8">
    <location>
        <begin position="1"/>
        <end position="381"/>
    </location>
</feature>
<gene>
    <name evidence="9" type="ORF">CFR77_14225</name>
</gene>
<dbReference type="GO" id="GO:0004459">
    <property type="term" value="F:L-lactate dehydrogenase (NAD+) activity"/>
    <property type="evidence" value="ECO:0007669"/>
    <property type="project" value="TreeGrafter"/>
</dbReference>
<reference evidence="9 10" key="1">
    <citation type="submission" date="2017-07" db="EMBL/GenBank/DDBJ databases">
        <title>A draft genome sequence of Komagataeibacter sucrofermentans LMG 18788.</title>
        <authorList>
            <person name="Skraban J."/>
            <person name="Cleenwerck I."/>
            <person name="Vandamme P."/>
            <person name="Trcek J."/>
        </authorList>
    </citation>
    <scope>NUCLEOTIDE SEQUENCE [LARGE SCALE GENOMIC DNA]</scope>
    <source>
        <strain evidence="9 10">LMG 18788</strain>
    </source>
</reference>
<dbReference type="GO" id="GO:0005886">
    <property type="term" value="C:plasma membrane"/>
    <property type="evidence" value="ECO:0007669"/>
    <property type="project" value="TreeGrafter"/>
</dbReference>
<dbReference type="SUPFAM" id="SSF51395">
    <property type="entry name" value="FMN-linked oxidoreductases"/>
    <property type="match status" value="1"/>
</dbReference>
<feature type="binding site" evidence="7">
    <location>
        <position position="283"/>
    </location>
    <ligand>
        <name>glyoxylate</name>
        <dbReference type="ChEBI" id="CHEBI:36655"/>
    </ligand>
</feature>
<sequence>MTRYAYNISDYRKLAKKRIPKGIFEYIDRGSENEIALNRNREDFDCIEIIPRFLRDVHSVDTATCILGCTYQTPLIVAPTAFSGLVWNNGEQLIARAAGHLGVPTCVAMMSITPLEMIAQGTTVPPWFQLYFWKNREKTYNLIKRVETAGIDKLIITVDGPVRANREYNGRNGFGMPFRFSCRSILDLARHPSWLVSTILPHLWETGLPSLVHYPTNAQPNILHAPNDGSIGLANDLTWEDIKTLRDKWRGKILLKGILDVEDALLAKSIGVDGLVLSNHGGRNLDSSPSALSVLAQILQHVGKDMTLLVDGGIMRGSDIFKAVALGASGVLAGRAPLWGLAAKGEEGARAAISILIQEFKTTMALAGCRNISEAKKIHIT</sequence>
<evidence type="ECO:0000256" key="6">
    <source>
        <dbReference type="PIRSR" id="PIRSR000138-1"/>
    </source>
</evidence>
<evidence type="ECO:0000256" key="5">
    <source>
        <dbReference type="ARBA" id="ARBA00024042"/>
    </source>
</evidence>
<keyword evidence="4" id="KW-0560">Oxidoreductase</keyword>
<feature type="binding site" evidence="7">
    <location>
        <position position="166"/>
    </location>
    <ligand>
        <name>glyoxylate</name>
        <dbReference type="ChEBI" id="CHEBI:36655"/>
    </ligand>
</feature>
<dbReference type="EMBL" id="NKUA01000029">
    <property type="protein sequence ID" value="PYD77679.1"/>
    <property type="molecule type" value="Genomic_DNA"/>
</dbReference>
<dbReference type="OrthoDB" id="9770452at2"/>
<evidence type="ECO:0000313" key="10">
    <source>
        <dbReference type="Proteomes" id="UP000247814"/>
    </source>
</evidence>
<dbReference type="FunFam" id="3.20.20.70:FF:000029">
    <property type="entry name" value="L-lactate dehydrogenase"/>
    <property type="match status" value="1"/>
</dbReference>
<feature type="binding site" evidence="7">
    <location>
        <begin position="79"/>
        <end position="81"/>
    </location>
    <ligand>
        <name>FMN</name>
        <dbReference type="ChEBI" id="CHEBI:58210"/>
    </ligand>
</feature>
<feature type="binding site" evidence="7">
    <location>
        <position position="256"/>
    </location>
    <ligand>
        <name>FMN</name>
        <dbReference type="ChEBI" id="CHEBI:58210"/>
    </ligand>
</feature>
<comment type="similarity">
    <text evidence="5">Belongs to the FMN-dependent alpha-hydroxy acid dehydrogenase family.</text>
</comment>
<accession>A0A318QR96</accession>
<feature type="active site" description="Proton acceptor" evidence="6">
    <location>
        <position position="280"/>
    </location>
</feature>
<dbReference type="PROSITE" id="PS51349">
    <property type="entry name" value="FMN_HYDROXY_ACID_DH_2"/>
    <property type="match status" value="1"/>
</dbReference>
<feature type="binding site" evidence="7">
    <location>
        <position position="131"/>
    </location>
    <ligand>
        <name>glyoxylate</name>
        <dbReference type="ChEBI" id="CHEBI:36655"/>
    </ligand>
</feature>
<dbReference type="InterPro" id="IPR037396">
    <property type="entry name" value="FMN_HAD"/>
</dbReference>
<dbReference type="PANTHER" id="PTHR10578:SF107">
    <property type="entry name" value="2-HYDROXYACID OXIDASE 1"/>
    <property type="match status" value="1"/>
</dbReference>
<evidence type="ECO:0000256" key="3">
    <source>
        <dbReference type="ARBA" id="ARBA00022643"/>
    </source>
</evidence>
<dbReference type="GO" id="GO:0009060">
    <property type="term" value="P:aerobic respiration"/>
    <property type="evidence" value="ECO:0007669"/>
    <property type="project" value="TreeGrafter"/>
</dbReference>
<dbReference type="AlphaFoldDB" id="A0A318QR96"/>
<comment type="caution">
    <text evidence="9">The sequence shown here is derived from an EMBL/GenBank/DDBJ whole genome shotgun (WGS) entry which is preliminary data.</text>
</comment>
<dbReference type="Proteomes" id="UP000247814">
    <property type="component" value="Unassembled WGS sequence"/>
</dbReference>
<dbReference type="Gene3D" id="3.20.20.70">
    <property type="entry name" value="Aldolase class I"/>
    <property type="match status" value="1"/>
</dbReference>
<feature type="binding site" evidence="7">
    <location>
        <position position="129"/>
    </location>
    <ligand>
        <name>FMN</name>
        <dbReference type="ChEBI" id="CHEBI:58210"/>
    </ligand>
</feature>
<dbReference type="InterPro" id="IPR000262">
    <property type="entry name" value="FMN-dep_DH"/>
</dbReference>
<keyword evidence="10" id="KW-1185">Reference proteome</keyword>
<dbReference type="Pfam" id="PF01070">
    <property type="entry name" value="FMN_dh"/>
    <property type="match status" value="1"/>
</dbReference>
<dbReference type="RefSeq" id="WP_110570089.1">
    <property type="nucleotide sequence ID" value="NZ_CP137147.1"/>
</dbReference>
<name>A0A318QR96_9PROT</name>
<dbReference type="CDD" id="cd02809">
    <property type="entry name" value="alpha_hydroxyacid_oxid_FMN"/>
    <property type="match status" value="1"/>
</dbReference>
<evidence type="ECO:0000256" key="1">
    <source>
        <dbReference type="ARBA" id="ARBA00001917"/>
    </source>
</evidence>
<feature type="binding site" evidence="7">
    <location>
        <position position="26"/>
    </location>
    <ligand>
        <name>glyoxylate</name>
        <dbReference type="ChEBI" id="CHEBI:36655"/>
    </ligand>
</feature>
<keyword evidence="2 7" id="KW-0285">Flavoprotein</keyword>
<dbReference type="PANTHER" id="PTHR10578">
    <property type="entry name" value="S -2-HYDROXY-ACID OXIDASE-RELATED"/>
    <property type="match status" value="1"/>
</dbReference>
<evidence type="ECO:0000259" key="8">
    <source>
        <dbReference type="PROSITE" id="PS51349"/>
    </source>
</evidence>